<evidence type="ECO:0000256" key="7">
    <source>
        <dbReference type="ARBA" id="ARBA00022833"/>
    </source>
</evidence>
<dbReference type="GO" id="GO:0005886">
    <property type="term" value="C:plasma membrane"/>
    <property type="evidence" value="ECO:0007669"/>
    <property type="project" value="UniProtKB-SubCell"/>
</dbReference>
<reference evidence="12 13" key="1">
    <citation type="submission" date="2018-10" db="EMBL/GenBank/DDBJ databases">
        <title>Histidinibacterium lentulum gen. nov., sp. nov., a marine bacterium from the culture broth of Picochlorum sp. 122.</title>
        <authorList>
            <person name="Wang G."/>
        </authorList>
    </citation>
    <scope>NUCLEOTIDE SEQUENCE [LARGE SCALE GENOMIC DNA]</scope>
    <source>
        <strain evidence="12 13">B17</strain>
    </source>
</reference>
<evidence type="ECO:0000256" key="5">
    <source>
        <dbReference type="ARBA" id="ARBA00022519"/>
    </source>
</evidence>
<proteinExistence type="inferred from homology"/>
<sequence>MNADPIHFAVRLSDGAWLHEADAVVAALEAEGCAWAHLQADHHRAEDWIEARLGHLPEPVREALTAGETRPRAMHVGGGLLLNLRGVNLNPGAEPEDMVSLRIWVDARQIVTLSRRPLRTVERMADLYRAGHGPTRPGAFVALLVEWLTDRIEQAVEELDDRTDALEERLIRGDSENLRADITDIRSALVDYRRFLVPQRDVVGRLTLPRESDLLSREDLLELTESEDAMRRLVETLESVRDRLLVIRDELQGLSDARLNRNLYILSVVSAVFLPLSFLTGLMGINVAGMPGEGWEPAFWVFTGGCGLLFLVLLVAMWRLRVLRVRR</sequence>
<comment type="subcellular location">
    <subcellularLocation>
        <location evidence="1">Cell membrane</location>
        <topology evidence="1">Multi-pass membrane protein</topology>
    </subcellularLocation>
</comment>
<comment type="similarity">
    <text evidence="2">Belongs to the CorA metal ion transporter (MIT) (TC 1.A.35) family.</text>
</comment>
<keyword evidence="4" id="KW-1003">Cell membrane</keyword>
<dbReference type="InterPro" id="IPR002523">
    <property type="entry name" value="MgTranspt_CorA/ZnTranspt_ZntB"/>
</dbReference>
<dbReference type="OrthoDB" id="9803484at2"/>
<evidence type="ECO:0000256" key="6">
    <source>
        <dbReference type="ARBA" id="ARBA00022692"/>
    </source>
</evidence>
<dbReference type="CDD" id="cd12833">
    <property type="entry name" value="ZntB-like_1"/>
    <property type="match status" value="1"/>
</dbReference>
<protein>
    <submittedName>
        <fullName evidence="12">Zinc transporter ZntB</fullName>
    </submittedName>
</protein>
<dbReference type="Pfam" id="PF01544">
    <property type="entry name" value="CorA"/>
    <property type="match status" value="1"/>
</dbReference>
<dbReference type="SUPFAM" id="SSF143865">
    <property type="entry name" value="CorA soluble domain-like"/>
    <property type="match status" value="1"/>
</dbReference>
<keyword evidence="3" id="KW-0813">Transport</keyword>
<keyword evidence="8 11" id="KW-1133">Transmembrane helix</keyword>
<dbReference type="GO" id="GO:0015087">
    <property type="term" value="F:cobalt ion transmembrane transporter activity"/>
    <property type="evidence" value="ECO:0007669"/>
    <property type="project" value="TreeGrafter"/>
</dbReference>
<name>A0A3N2R5P2_9RHOB</name>
<dbReference type="GO" id="GO:0000287">
    <property type="term" value="F:magnesium ion binding"/>
    <property type="evidence" value="ECO:0007669"/>
    <property type="project" value="TreeGrafter"/>
</dbReference>
<feature type="transmembrane region" description="Helical" evidence="11">
    <location>
        <begin position="263"/>
        <end position="285"/>
    </location>
</feature>
<dbReference type="EMBL" id="RDRB01000004">
    <property type="protein sequence ID" value="ROU02676.1"/>
    <property type="molecule type" value="Genomic_DNA"/>
</dbReference>
<dbReference type="RefSeq" id="WP_123642198.1">
    <property type="nucleotide sequence ID" value="NZ_ML119084.1"/>
</dbReference>
<dbReference type="GO" id="GO:0050897">
    <property type="term" value="F:cobalt ion binding"/>
    <property type="evidence" value="ECO:0007669"/>
    <property type="project" value="TreeGrafter"/>
</dbReference>
<keyword evidence="9" id="KW-0406">Ion transport</keyword>
<dbReference type="InterPro" id="IPR045861">
    <property type="entry name" value="CorA_cytoplasmic_dom"/>
</dbReference>
<dbReference type="SUPFAM" id="SSF144083">
    <property type="entry name" value="Magnesium transport protein CorA, transmembrane region"/>
    <property type="match status" value="1"/>
</dbReference>
<dbReference type="PANTHER" id="PTHR46494:SF3">
    <property type="entry name" value="ZINC TRANSPORT PROTEIN ZNTB"/>
    <property type="match status" value="1"/>
</dbReference>
<keyword evidence="10 11" id="KW-0472">Membrane</keyword>
<evidence type="ECO:0000256" key="2">
    <source>
        <dbReference type="ARBA" id="ARBA00009765"/>
    </source>
</evidence>
<dbReference type="Proteomes" id="UP000268016">
    <property type="component" value="Unassembled WGS sequence"/>
</dbReference>
<evidence type="ECO:0000256" key="3">
    <source>
        <dbReference type="ARBA" id="ARBA00022448"/>
    </source>
</evidence>
<keyword evidence="13" id="KW-1185">Reference proteome</keyword>
<keyword evidence="6 11" id="KW-0812">Transmembrane</keyword>
<accession>A0A3N2R5P2</accession>
<evidence type="ECO:0000256" key="4">
    <source>
        <dbReference type="ARBA" id="ARBA00022475"/>
    </source>
</evidence>
<evidence type="ECO:0000256" key="8">
    <source>
        <dbReference type="ARBA" id="ARBA00022989"/>
    </source>
</evidence>
<keyword evidence="5" id="KW-0997">Cell inner membrane</keyword>
<evidence type="ECO:0000256" key="11">
    <source>
        <dbReference type="SAM" id="Phobius"/>
    </source>
</evidence>
<feature type="transmembrane region" description="Helical" evidence="11">
    <location>
        <begin position="297"/>
        <end position="318"/>
    </location>
</feature>
<evidence type="ECO:0000313" key="12">
    <source>
        <dbReference type="EMBL" id="ROU02676.1"/>
    </source>
</evidence>
<comment type="caution">
    <text evidence="12">The sequence shown here is derived from an EMBL/GenBank/DDBJ whole genome shotgun (WGS) entry which is preliminary data.</text>
</comment>
<dbReference type="GO" id="GO:0015095">
    <property type="term" value="F:magnesium ion transmembrane transporter activity"/>
    <property type="evidence" value="ECO:0007669"/>
    <property type="project" value="TreeGrafter"/>
</dbReference>
<evidence type="ECO:0000256" key="9">
    <source>
        <dbReference type="ARBA" id="ARBA00023065"/>
    </source>
</evidence>
<gene>
    <name evidence="12" type="ORF">EAT49_10160</name>
</gene>
<organism evidence="12 13">
    <name type="scientific">Histidinibacterium lentulum</name>
    <dbReference type="NCBI Taxonomy" id="2480588"/>
    <lineage>
        <taxon>Bacteria</taxon>
        <taxon>Pseudomonadati</taxon>
        <taxon>Pseudomonadota</taxon>
        <taxon>Alphaproteobacteria</taxon>
        <taxon>Rhodobacterales</taxon>
        <taxon>Paracoccaceae</taxon>
        <taxon>Histidinibacterium</taxon>
    </lineage>
</organism>
<dbReference type="PANTHER" id="PTHR46494">
    <property type="entry name" value="CORA FAMILY METAL ION TRANSPORTER (EUROFUNG)"/>
    <property type="match status" value="1"/>
</dbReference>
<evidence type="ECO:0000313" key="13">
    <source>
        <dbReference type="Proteomes" id="UP000268016"/>
    </source>
</evidence>
<evidence type="ECO:0000256" key="10">
    <source>
        <dbReference type="ARBA" id="ARBA00023136"/>
    </source>
</evidence>
<evidence type="ECO:0000256" key="1">
    <source>
        <dbReference type="ARBA" id="ARBA00004651"/>
    </source>
</evidence>
<dbReference type="AlphaFoldDB" id="A0A3N2R5P2"/>
<dbReference type="Gene3D" id="1.20.58.340">
    <property type="entry name" value="Magnesium transport protein CorA, transmembrane region"/>
    <property type="match status" value="2"/>
</dbReference>
<dbReference type="InterPro" id="IPR045863">
    <property type="entry name" value="CorA_TM1_TM2"/>
</dbReference>
<keyword evidence="7" id="KW-0862">Zinc</keyword>
<dbReference type="Gene3D" id="3.30.460.20">
    <property type="entry name" value="CorA soluble domain-like"/>
    <property type="match status" value="1"/>
</dbReference>